<feature type="transmembrane region" description="Helical" evidence="1">
    <location>
        <begin position="36"/>
        <end position="60"/>
    </location>
</feature>
<keyword evidence="1" id="KW-0472">Membrane</keyword>
<dbReference type="InterPro" id="IPR016410">
    <property type="entry name" value="Phage_imm"/>
</dbReference>
<dbReference type="EMBL" id="BNDY01000017">
    <property type="protein sequence ID" value="GHI40687.1"/>
    <property type="molecule type" value="Genomic_DNA"/>
</dbReference>
<gene>
    <name evidence="2" type="ORF">Sviol_50950</name>
</gene>
<protein>
    <recommendedName>
        <fullName evidence="4">Superinfection immunity protein</fullName>
    </recommendedName>
</protein>
<evidence type="ECO:0008006" key="4">
    <source>
        <dbReference type="Google" id="ProtNLM"/>
    </source>
</evidence>
<evidence type="ECO:0000256" key="1">
    <source>
        <dbReference type="SAM" id="Phobius"/>
    </source>
</evidence>
<dbReference type="Pfam" id="PF14373">
    <property type="entry name" value="Imm_superinfect"/>
    <property type="match status" value="1"/>
</dbReference>
<keyword evidence="1" id="KW-0812">Transmembrane</keyword>
<dbReference type="Proteomes" id="UP001050808">
    <property type="component" value="Unassembled WGS sequence"/>
</dbReference>
<feature type="transmembrane region" description="Helical" evidence="1">
    <location>
        <begin position="12"/>
        <end position="29"/>
    </location>
</feature>
<organism evidence="2 3">
    <name type="scientific">Streptomyces violascens</name>
    <dbReference type="NCBI Taxonomy" id="67381"/>
    <lineage>
        <taxon>Bacteria</taxon>
        <taxon>Bacillati</taxon>
        <taxon>Actinomycetota</taxon>
        <taxon>Actinomycetes</taxon>
        <taxon>Kitasatosporales</taxon>
        <taxon>Streptomycetaceae</taxon>
        <taxon>Streptomyces</taxon>
    </lineage>
</organism>
<keyword evidence="3" id="KW-1185">Reference proteome</keyword>
<accession>A0ABQ3QTS1</accession>
<name>A0ABQ3QTS1_9ACTN</name>
<evidence type="ECO:0000313" key="3">
    <source>
        <dbReference type="Proteomes" id="UP001050808"/>
    </source>
</evidence>
<sequence>MFGNIGPVEVVLLTALAFAFYLLPTYVAFRRGVHNRWLVFVINIVLGATFLGWLVALFLATRPVQPRRLPA</sequence>
<keyword evidence="1" id="KW-1133">Transmembrane helix</keyword>
<evidence type="ECO:0000313" key="2">
    <source>
        <dbReference type="EMBL" id="GHI40687.1"/>
    </source>
</evidence>
<proteinExistence type="predicted"/>
<reference evidence="2" key="1">
    <citation type="submission" date="2024-05" db="EMBL/GenBank/DDBJ databases">
        <title>Whole genome shotgun sequence of Streptomyces violascens NBRC 12920.</title>
        <authorList>
            <person name="Komaki H."/>
            <person name="Tamura T."/>
        </authorList>
    </citation>
    <scope>NUCLEOTIDE SEQUENCE</scope>
    <source>
        <strain evidence="2">NBRC 12920</strain>
    </source>
</reference>
<comment type="caution">
    <text evidence="2">The sequence shown here is derived from an EMBL/GenBank/DDBJ whole genome shotgun (WGS) entry which is preliminary data.</text>
</comment>